<evidence type="ECO:0000313" key="7">
    <source>
        <dbReference type="EMBL" id="JAA98119.1"/>
    </source>
</evidence>
<keyword evidence="2" id="KW-0964">Secreted</keyword>
<keyword evidence="4 5" id="KW-0732">Signal</keyword>
<proteinExistence type="evidence at transcript level"/>
<reference evidence="6" key="1">
    <citation type="journal article" date="2013" name="Toxins">
        <title>Evolution stings: the origin and diversification of scorpion toxin peptide scaffolds.</title>
        <authorList>
            <person name="Sunagar K."/>
            <person name="Undheim E.A."/>
            <person name="Chan A.H."/>
            <person name="Koludarov I."/>
            <person name="Munoz-Gomez S.A."/>
            <person name="Antunes A."/>
            <person name="Fry B.G."/>
        </authorList>
    </citation>
    <scope>NUCLEOTIDE SEQUENCE</scope>
    <source>
        <tissue evidence="6">Telson venom gland</tissue>
    </source>
</reference>
<evidence type="ECO:0000256" key="2">
    <source>
        <dbReference type="ARBA" id="ARBA00022525"/>
    </source>
</evidence>
<dbReference type="SUPFAM" id="SSF57095">
    <property type="entry name" value="Scorpion toxin-like"/>
    <property type="match status" value="1"/>
</dbReference>
<evidence type="ECO:0000256" key="3">
    <source>
        <dbReference type="ARBA" id="ARBA00022699"/>
    </source>
</evidence>
<dbReference type="InterPro" id="IPR036574">
    <property type="entry name" value="Scorpion_toxin-like_sf"/>
</dbReference>
<dbReference type="EMBL" id="GALL01000007">
    <property type="protein sequence ID" value="JAA98119.1"/>
    <property type="molecule type" value="mRNA"/>
</dbReference>
<organism evidence="6">
    <name type="scientific">Lychas buchari</name>
    <dbReference type="NCBI Taxonomy" id="1330406"/>
    <lineage>
        <taxon>Eukaryota</taxon>
        <taxon>Metazoa</taxon>
        <taxon>Ecdysozoa</taxon>
        <taxon>Arthropoda</taxon>
        <taxon>Chelicerata</taxon>
        <taxon>Arachnida</taxon>
        <taxon>Scorpiones</taxon>
        <taxon>Buthida</taxon>
        <taxon>Buthoidea</taxon>
        <taxon>Buthidae</taxon>
        <taxon>Lychas</taxon>
    </lineage>
</organism>
<dbReference type="Pfam" id="PF00537">
    <property type="entry name" value="Toxin_3"/>
    <property type="match status" value="1"/>
</dbReference>
<dbReference type="Gene3D" id="3.30.30.10">
    <property type="entry name" value="Knottin, scorpion toxin-like"/>
    <property type="match status" value="1"/>
</dbReference>
<sequence>MKNVGQMMLLSVMLVLNIPENTARQGVRPRIYGWIPGDYPLLLDRSSYRCFENGPNDRCNEICKLHLGIYGYCSARECYCEGIDKTNLYRYAQYRDECSNLINSFFDKLIAKN</sequence>
<dbReference type="CDD" id="cd23106">
    <property type="entry name" value="neurotoxins_LC_scorpion"/>
    <property type="match status" value="1"/>
</dbReference>
<dbReference type="GO" id="GO:0019871">
    <property type="term" value="F:sodium channel inhibitor activity"/>
    <property type="evidence" value="ECO:0007669"/>
    <property type="project" value="InterPro"/>
</dbReference>
<dbReference type="EMBL" id="GALL01000008">
    <property type="protein sequence ID" value="JAA98118.1"/>
    <property type="molecule type" value="mRNA"/>
</dbReference>
<evidence type="ECO:0000256" key="5">
    <source>
        <dbReference type="SAM" id="SignalP"/>
    </source>
</evidence>
<dbReference type="AlphaFoldDB" id="T1E6Z6"/>
<name>T1E6Z6_9SCOR</name>
<accession>T1E6Z6</accession>
<comment type="subcellular location">
    <subcellularLocation>
        <location evidence="1">Secreted</location>
    </subcellularLocation>
</comment>
<feature type="chain" id="PRO_5010979817" evidence="5">
    <location>
        <begin position="24"/>
        <end position="113"/>
    </location>
</feature>
<evidence type="ECO:0000313" key="6">
    <source>
        <dbReference type="EMBL" id="JAA98118.1"/>
    </source>
</evidence>
<keyword evidence="3" id="KW-0800">Toxin</keyword>
<feature type="signal peptide" evidence="5">
    <location>
        <begin position="1"/>
        <end position="23"/>
    </location>
</feature>
<keyword evidence="3" id="KW-0528">Neurotoxin</keyword>
<dbReference type="GO" id="GO:0005576">
    <property type="term" value="C:extracellular region"/>
    <property type="evidence" value="ECO:0007669"/>
    <property type="project" value="UniProtKB-SubCell"/>
</dbReference>
<dbReference type="InterPro" id="IPR002061">
    <property type="entry name" value="Scorpion_toxinL/defensin"/>
</dbReference>
<protein>
    <submittedName>
        <fullName evidence="7">CSab-Lyc-2</fullName>
    </submittedName>
    <submittedName>
        <fullName evidence="6">CSab-Lyc-3</fullName>
    </submittedName>
</protein>
<evidence type="ECO:0000256" key="4">
    <source>
        <dbReference type="ARBA" id="ARBA00022729"/>
    </source>
</evidence>
<evidence type="ECO:0000256" key="1">
    <source>
        <dbReference type="ARBA" id="ARBA00004613"/>
    </source>
</evidence>